<evidence type="ECO:0000313" key="1">
    <source>
        <dbReference type="EMBL" id="KAK1147844.1"/>
    </source>
</evidence>
<comment type="caution">
    <text evidence="1">The sequence shown here is derived from an EMBL/GenBank/DDBJ whole genome shotgun (WGS) entry which is preliminary data.</text>
</comment>
<organism evidence="1 2">
    <name type="scientific">Aspergillus melleus</name>
    <dbReference type="NCBI Taxonomy" id="138277"/>
    <lineage>
        <taxon>Eukaryota</taxon>
        <taxon>Fungi</taxon>
        <taxon>Dikarya</taxon>
        <taxon>Ascomycota</taxon>
        <taxon>Pezizomycotina</taxon>
        <taxon>Eurotiomycetes</taxon>
        <taxon>Eurotiomycetidae</taxon>
        <taxon>Eurotiales</taxon>
        <taxon>Aspergillaceae</taxon>
        <taxon>Aspergillus</taxon>
        <taxon>Aspergillus subgen. Circumdati</taxon>
    </lineage>
</organism>
<name>A0ACC3BC77_9EURO</name>
<dbReference type="Proteomes" id="UP001177260">
    <property type="component" value="Unassembled WGS sequence"/>
</dbReference>
<keyword evidence="2" id="KW-1185">Reference proteome</keyword>
<reference evidence="1 2" key="1">
    <citation type="journal article" date="2023" name="ACS Omega">
        <title>Identification of the Neoaspergillic Acid Biosynthesis Gene Cluster by Establishing an In Vitro CRISPR-Ribonucleoprotein Genetic System in Aspergillus melleus.</title>
        <authorList>
            <person name="Yuan B."/>
            <person name="Grau M.F."/>
            <person name="Murata R.M."/>
            <person name="Torok T."/>
            <person name="Venkateswaran K."/>
            <person name="Stajich J.E."/>
            <person name="Wang C.C.C."/>
        </authorList>
    </citation>
    <scope>NUCLEOTIDE SEQUENCE [LARGE SCALE GENOMIC DNA]</scope>
    <source>
        <strain evidence="1 2">IMV 1140</strain>
    </source>
</reference>
<proteinExistence type="predicted"/>
<sequence length="419" mass="45698">MSYMIFQGLAPMFIGDFADVVGRRPAYMACFVIYTAANIGLALQNNYAALFVLRCMQSSGSSATIALSSGVVSDIATAAKRGSYIGLVTAGSLLGPSLGPVIGGLLAQYLGWRAIFWFLTIMSGVFIIQFVLFFPETSRRVVGNGSLMPQKWNLSVMDYMKTRKHAETNGAGETNTGNRPKFRGPNPIQALRILFEKDTSLLLFVNAILFAGYYDITASLPSLLSEIYGYNDLQVGLCYISIGTGCFIAAYSNGYLQDWNFRRTAHKLNIELVANRQTDLTSFPIERARVQVMVPPLVVGCVAVIAFGWAVHYETHIAAPLVILFFCGLCLSMAFNTVSTLLIDFYPGKAATATAANNLCRCLLGAGATALIVPMIDGMGRQWCFTFLGLVMLVGSLPLVVIVRLGPKWREERRLRAMG</sequence>
<dbReference type="EMBL" id="JAOPJF010000010">
    <property type="protein sequence ID" value="KAK1147844.1"/>
    <property type="molecule type" value="Genomic_DNA"/>
</dbReference>
<protein>
    <submittedName>
        <fullName evidence="1">Uncharacterized protein</fullName>
    </submittedName>
</protein>
<gene>
    <name evidence="1" type="ORF">N8T08_000357</name>
</gene>
<accession>A0ACC3BC77</accession>
<evidence type="ECO:0000313" key="2">
    <source>
        <dbReference type="Proteomes" id="UP001177260"/>
    </source>
</evidence>